<organism evidence="2 3">
    <name type="scientific">Candidatus Campbellbacteria bacterium RIFCSPHIGHO2_01_FULL_34_10</name>
    <dbReference type="NCBI Taxonomy" id="1797577"/>
    <lineage>
        <taxon>Bacteria</taxon>
        <taxon>Candidatus Campbelliibacteriota</taxon>
    </lineage>
</organism>
<dbReference type="Proteomes" id="UP000186670">
    <property type="component" value="Unassembled WGS sequence"/>
</dbReference>
<sequence>MQTWLWIFGGVWLCFIGVLFLRRKLTVDKAEHWIASKTFQDFKKRTLREIKIVLVIRVSEKNLSVHSKFIVPIDGVEICCSSVVRDFIGGKNQLRNIARAHAEMLWDSVETCPKDVGFYLFEKTPIEIWNGFGVIVEITNLETFGWFPPAKYVRTSIGYSIPLDGDQLEFFMREFRKDLH</sequence>
<evidence type="ECO:0000313" key="2">
    <source>
        <dbReference type="EMBL" id="OGD68349.1"/>
    </source>
</evidence>
<evidence type="ECO:0000256" key="1">
    <source>
        <dbReference type="SAM" id="Phobius"/>
    </source>
</evidence>
<accession>A0A1F5ELQ3</accession>
<keyword evidence="1" id="KW-0812">Transmembrane</keyword>
<dbReference type="AlphaFoldDB" id="A0A1F5ELQ3"/>
<proteinExistence type="predicted"/>
<feature type="transmembrane region" description="Helical" evidence="1">
    <location>
        <begin position="6"/>
        <end position="22"/>
    </location>
</feature>
<reference evidence="2 3" key="1">
    <citation type="journal article" date="2016" name="Nat. Commun.">
        <title>Thousands of microbial genomes shed light on interconnected biogeochemical processes in an aquifer system.</title>
        <authorList>
            <person name="Anantharaman K."/>
            <person name="Brown C.T."/>
            <person name="Hug L.A."/>
            <person name="Sharon I."/>
            <person name="Castelle C.J."/>
            <person name="Probst A.J."/>
            <person name="Thomas B.C."/>
            <person name="Singh A."/>
            <person name="Wilkins M.J."/>
            <person name="Karaoz U."/>
            <person name="Brodie E.L."/>
            <person name="Williams K.H."/>
            <person name="Hubbard S.S."/>
            <person name="Banfield J.F."/>
        </authorList>
    </citation>
    <scope>NUCLEOTIDE SEQUENCE [LARGE SCALE GENOMIC DNA]</scope>
</reference>
<keyword evidence="1" id="KW-1133">Transmembrane helix</keyword>
<dbReference type="EMBL" id="MEZZ01000035">
    <property type="protein sequence ID" value="OGD68349.1"/>
    <property type="molecule type" value="Genomic_DNA"/>
</dbReference>
<comment type="caution">
    <text evidence="2">The sequence shown here is derived from an EMBL/GenBank/DDBJ whole genome shotgun (WGS) entry which is preliminary data.</text>
</comment>
<keyword evidence="1" id="KW-0472">Membrane</keyword>
<gene>
    <name evidence="2" type="ORF">A2811_00485</name>
</gene>
<protein>
    <submittedName>
        <fullName evidence="2">Uncharacterized protein</fullName>
    </submittedName>
</protein>
<name>A0A1F5ELQ3_9BACT</name>
<evidence type="ECO:0000313" key="3">
    <source>
        <dbReference type="Proteomes" id="UP000186670"/>
    </source>
</evidence>